<accession>A0A834YAN6</accession>
<comment type="caution">
    <text evidence="1">The sequence shown here is derived from an EMBL/GenBank/DDBJ whole genome shotgun (WGS) entry which is preliminary data.</text>
</comment>
<evidence type="ECO:0000313" key="2">
    <source>
        <dbReference type="Proteomes" id="UP000655225"/>
    </source>
</evidence>
<name>A0A834YAN6_TETSI</name>
<dbReference type="OrthoDB" id="298344at2759"/>
<dbReference type="EMBL" id="JABCRI010000024">
    <property type="protein sequence ID" value="KAF8377704.1"/>
    <property type="molecule type" value="Genomic_DNA"/>
</dbReference>
<protein>
    <submittedName>
        <fullName evidence="1">Uncharacterized protein</fullName>
    </submittedName>
</protein>
<dbReference type="Proteomes" id="UP000655225">
    <property type="component" value="Unassembled WGS sequence"/>
</dbReference>
<dbReference type="AlphaFoldDB" id="A0A834YAN6"/>
<sequence length="193" mass="21505">MKNPVRKWHRAVHGCTPLRRSNRLNGMLRHAVYGCTCLRRSSRLKGITVDPTSERNSLWLSDQLKEKPGKQLSSLEGLGNGEGEEKLPASAPFLSVDASELRFSPDVLARGCDGKGKGSDYDPVFGICCPAGKKIVQSVILAMMSFVELVSRTLFSSTIGMELKLGRRDTNQWHNYSWTSFNEQQSSEDEDNL</sequence>
<gene>
    <name evidence="1" type="ORF">HHK36_031088</name>
</gene>
<evidence type="ECO:0000313" key="1">
    <source>
        <dbReference type="EMBL" id="KAF8377704.1"/>
    </source>
</evidence>
<proteinExistence type="predicted"/>
<keyword evidence="2" id="KW-1185">Reference proteome</keyword>
<reference evidence="1 2" key="1">
    <citation type="submission" date="2020-04" db="EMBL/GenBank/DDBJ databases">
        <title>Plant Genome Project.</title>
        <authorList>
            <person name="Zhang R.-G."/>
        </authorList>
    </citation>
    <scope>NUCLEOTIDE SEQUENCE [LARGE SCALE GENOMIC DNA]</scope>
    <source>
        <strain evidence="1">YNK0</strain>
        <tissue evidence="1">Leaf</tissue>
    </source>
</reference>
<organism evidence="1 2">
    <name type="scientific">Tetracentron sinense</name>
    <name type="common">Spur-leaf</name>
    <dbReference type="NCBI Taxonomy" id="13715"/>
    <lineage>
        <taxon>Eukaryota</taxon>
        <taxon>Viridiplantae</taxon>
        <taxon>Streptophyta</taxon>
        <taxon>Embryophyta</taxon>
        <taxon>Tracheophyta</taxon>
        <taxon>Spermatophyta</taxon>
        <taxon>Magnoliopsida</taxon>
        <taxon>Trochodendrales</taxon>
        <taxon>Trochodendraceae</taxon>
        <taxon>Tetracentron</taxon>
    </lineage>
</organism>